<organism evidence="3 4">
    <name type="scientific">Buddleja alternifolia</name>
    <dbReference type="NCBI Taxonomy" id="168488"/>
    <lineage>
        <taxon>Eukaryota</taxon>
        <taxon>Viridiplantae</taxon>
        <taxon>Streptophyta</taxon>
        <taxon>Embryophyta</taxon>
        <taxon>Tracheophyta</taxon>
        <taxon>Spermatophyta</taxon>
        <taxon>Magnoliopsida</taxon>
        <taxon>eudicotyledons</taxon>
        <taxon>Gunneridae</taxon>
        <taxon>Pentapetalae</taxon>
        <taxon>asterids</taxon>
        <taxon>lamiids</taxon>
        <taxon>Lamiales</taxon>
        <taxon>Scrophulariaceae</taxon>
        <taxon>Buddlejeae</taxon>
        <taxon>Buddleja</taxon>
    </lineage>
</organism>
<sequence>MEDALVCLQPRELETYSCWSDLPQELLSVILSQIFLPDRCNFKLVCKSWNLTSPIPQSLPPPVESPYFNSPCLMFSNWSNNSWKLFHSLYNQFYNLDFQELKDAKNHFSKYGWLFMSRDELTLFFFNPFTNEKVELPSITCSFSSVCFTTPPTSPDCTVAGIFSSSTIRDIDFGLLKVGDKKWKSQGFENTDGYFWISTCPPLYYNGVYYCLDSHSRNIYVFDPTEEDNWRWVPYRKTSRDEEEEKDKDELHEHYMVEVEGDIWGVFVTKKERRVSVKKLDSSHMRWIELETLGNKCLYVSPNGSFAETCTVNGIANKIYFNKFHGKSGVLFSLKSGMYYSVEGDFASEGAYGLVEVDYGAWIKPTL</sequence>
<dbReference type="InterPro" id="IPR036047">
    <property type="entry name" value="F-box-like_dom_sf"/>
</dbReference>
<proteinExistence type="predicted"/>
<reference evidence="3" key="1">
    <citation type="submission" date="2019-10" db="EMBL/GenBank/DDBJ databases">
        <authorList>
            <person name="Zhang R."/>
            <person name="Pan Y."/>
            <person name="Wang J."/>
            <person name="Ma R."/>
            <person name="Yu S."/>
        </authorList>
    </citation>
    <scope>NUCLEOTIDE SEQUENCE</scope>
    <source>
        <strain evidence="3">LA-IB0</strain>
        <tissue evidence="3">Leaf</tissue>
    </source>
</reference>
<dbReference type="Gene3D" id="1.20.1280.50">
    <property type="match status" value="1"/>
</dbReference>
<evidence type="ECO:0000313" key="4">
    <source>
        <dbReference type="Proteomes" id="UP000826271"/>
    </source>
</evidence>
<evidence type="ECO:0000259" key="2">
    <source>
        <dbReference type="Pfam" id="PF03478"/>
    </source>
</evidence>
<keyword evidence="4" id="KW-1185">Reference proteome</keyword>
<name>A0AAV6W793_9LAMI</name>
<feature type="domain" description="F-box" evidence="1">
    <location>
        <begin position="19"/>
        <end position="50"/>
    </location>
</feature>
<dbReference type="PANTHER" id="PTHR33127:SF5">
    <property type="entry name" value="TRANSMEMBRANE PROTEIN"/>
    <property type="match status" value="1"/>
</dbReference>
<accession>A0AAV6W793</accession>
<dbReference type="AlphaFoldDB" id="A0AAV6W793"/>
<feature type="domain" description="KIB1-4 beta-propeller" evidence="2">
    <location>
        <begin position="91"/>
        <end position="323"/>
    </location>
</feature>
<dbReference type="Pfam" id="PF00646">
    <property type="entry name" value="F-box"/>
    <property type="match status" value="1"/>
</dbReference>
<comment type="caution">
    <text evidence="3">The sequence shown here is derived from an EMBL/GenBank/DDBJ whole genome shotgun (WGS) entry which is preliminary data.</text>
</comment>
<dbReference type="SUPFAM" id="SSF81383">
    <property type="entry name" value="F-box domain"/>
    <property type="match status" value="1"/>
</dbReference>
<dbReference type="InterPro" id="IPR005174">
    <property type="entry name" value="KIB1-4_b-propeller"/>
</dbReference>
<evidence type="ECO:0008006" key="5">
    <source>
        <dbReference type="Google" id="ProtNLM"/>
    </source>
</evidence>
<dbReference type="CDD" id="cd09917">
    <property type="entry name" value="F-box_SF"/>
    <property type="match status" value="1"/>
</dbReference>
<dbReference type="PANTHER" id="PTHR33127">
    <property type="entry name" value="TRANSMEMBRANE PROTEIN"/>
    <property type="match status" value="1"/>
</dbReference>
<evidence type="ECO:0000313" key="3">
    <source>
        <dbReference type="EMBL" id="KAG8366539.1"/>
    </source>
</evidence>
<dbReference type="Pfam" id="PF03478">
    <property type="entry name" value="Beta-prop_KIB1-4"/>
    <property type="match status" value="1"/>
</dbReference>
<dbReference type="EMBL" id="WHWC01000017">
    <property type="protein sequence ID" value="KAG8366539.1"/>
    <property type="molecule type" value="Genomic_DNA"/>
</dbReference>
<dbReference type="Proteomes" id="UP000826271">
    <property type="component" value="Unassembled WGS sequence"/>
</dbReference>
<dbReference type="InterPro" id="IPR001810">
    <property type="entry name" value="F-box_dom"/>
</dbReference>
<protein>
    <recommendedName>
        <fullName evidence="5">F-box domain-containing protein</fullName>
    </recommendedName>
</protein>
<gene>
    <name evidence="3" type="ORF">BUALT_Bualt17G0090400</name>
</gene>
<evidence type="ECO:0000259" key="1">
    <source>
        <dbReference type="Pfam" id="PF00646"/>
    </source>
</evidence>